<evidence type="ECO:0000313" key="5">
    <source>
        <dbReference type="Proteomes" id="UP000199391"/>
    </source>
</evidence>
<keyword evidence="2" id="KW-1133">Transmembrane helix</keyword>
<gene>
    <name evidence="4" type="ORF">SAMN05216552_100450</name>
</gene>
<dbReference type="Gene3D" id="2.30.30.40">
    <property type="entry name" value="SH3 Domains"/>
    <property type="match status" value="1"/>
</dbReference>
<reference evidence="5" key="1">
    <citation type="submission" date="2016-10" db="EMBL/GenBank/DDBJ databases">
        <authorList>
            <person name="Varghese N."/>
            <person name="Submissions S."/>
        </authorList>
    </citation>
    <scope>NUCLEOTIDE SEQUENCE [LARGE SCALE GENOMIC DNA]</scope>
    <source>
        <strain evidence="5">CGMCC 1.11014</strain>
    </source>
</reference>
<dbReference type="EMBL" id="FPBO01000004">
    <property type="protein sequence ID" value="SFU51009.1"/>
    <property type="molecule type" value="Genomic_DNA"/>
</dbReference>
<keyword evidence="2" id="KW-0472">Membrane</keyword>
<dbReference type="InterPro" id="IPR003646">
    <property type="entry name" value="SH3-like_bac-type"/>
</dbReference>
<feature type="domain" description="SH3b" evidence="3">
    <location>
        <begin position="114"/>
        <end position="185"/>
    </location>
</feature>
<keyword evidence="5" id="KW-1185">Reference proteome</keyword>
<name>A0A1I7GRH0_9BURK</name>
<feature type="compositionally biased region" description="Polar residues" evidence="1">
    <location>
        <begin position="84"/>
        <end position="93"/>
    </location>
</feature>
<keyword evidence="2" id="KW-0812">Transmembrane</keyword>
<dbReference type="RefSeq" id="WP_093554482.1">
    <property type="nucleotide sequence ID" value="NZ_FPBO01000004.1"/>
</dbReference>
<proteinExistence type="predicted"/>
<evidence type="ECO:0000313" key="4">
    <source>
        <dbReference type="EMBL" id="SFU51009.1"/>
    </source>
</evidence>
<feature type="transmembrane region" description="Helical" evidence="2">
    <location>
        <begin position="39"/>
        <end position="58"/>
    </location>
</feature>
<dbReference type="PROSITE" id="PS51781">
    <property type="entry name" value="SH3B"/>
    <property type="match status" value="1"/>
</dbReference>
<sequence>MHTDSLYTAAAYLAGLAMTLALASWLTPRAWWRRPTARGLAILAGGTWGAGSLLLALARPTPPTSPAPPPEPTAPFVVAPMPTQPRTQLQAQPNARPHPQVGAGSAVNSAGKAASVAIVSEFRVHRALNLRAEPGVHAPRLGVVPAGATVTATGATDGDWWQIRTQAGGAERTGWASSLWLRRAAEAQH</sequence>
<evidence type="ECO:0000259" key="3">
    <source>
        <dbReference type="PROSITE" id="PS51781"/>
    </source>
</evidence>
<feature type="compositionally biased region" description="Pro residues" evidence="1">
    <location>
        <begin position="60"/>
        <end position="73"/>
    </location>
</feature>
<feature type="region of interest" description="Disordered" evidence="1">
    <location>
        <begin position="59"/>
        <end position="106"/>
    </location>
</feature>
<feature type="transmembrane region" description="Helical" evidence="2">
    <location>
        <begin position="6"/>
        <end position="27"/>
    </location>
</feature>
<organism evidence="4 5">
    <name type="scientific">Pseudoduganella namucuonensis</name>
    <dbReference type="NCBI Taxonomy" id="1035707"/>
    <lineage>
        <taxon>Bacteria</taxon>
        <taxon>Pseudomonadati</taxon>
        <taxon>Pseudomonadota</taxon>
        <taxon>Betaproteobacteria</taxon>
        <taxon>Burkholderiales</taxon>
        <taxon>Oxalobacteraceae</taxon>
        <taxon>Telluria group</taxon>
        <taxon>Pseudoduganella</taxon>
    </lineage>
</organism>
<protein>
    <submittedName>
        <fullName evidence="4">SH3 domain-containing protein</fullName>
    </submittedName>
</protein>
<dbReference type="Pfam" id="PF08239">
    <property type="entry name" value="SH3_3"/>
    <property type="match status" value="1"/>
</dbReference>
<dbReference type="STRING" id="1035707.SAMN05216552_100450"/>
<dbReference type="AlphaFoldDB" id="A0A1I7GRH0"/>
<dbReference type="Proteomes" id="UP000199391">
    <property type="component" value="Unassembled WGS sequence"/>
</dbReference>
<evidence type="ECO:0000256" key="1">
    <source>
        <dbReference type="SAM" id="MobiDB-lite"/>
    </source>
</evidence>
<accession>A0A1I7GRH0</accession>
<evidence type="ECO:0000256" key="2">
    <source>
        <dbReference type="SAM" id="Phobius"/>
    </source>
</evidence>
<dbReference type="OrthoDB" id="8758863at2"/>